<evidence type="ECO:0000256" key="1">
    <source>
        <dbReference type="ARBA" id="ARBA00023015"/>
    </source>
</evidence>
<evidence type="ECO:0000256" key="3">
    <source>
        <dbReference type="ARBA" id="ARBA00023163"/>
    </source>
</evidence>
<dbReference type="PANTHER" id="PTHR30154">
    <property type="entry name" value="LEUCINE-RESPONSIVE REGULATORY PROTEIN"/>
    <property type="match status" value="1"/>
</dbReference>
<feature type="domain" description="HTH asnC-type" evidence="4">
    <location>
        <begin position="18"/>
        <end position="79"/>
    </location>
</feature>
<dbReference type="InterPro" id="IPR019885">
    <property type="entry name" value="Tscrpt_reg_HTH_AsnC-type_CS"/>
</dbReference>
<keyword evidence="1" id="KW-0805">Transcription regulation</keyword>
<dbReference type="InterPro" id="IPR019887">
    <property type="entry name" value="Tscrpt_reg_AsnC/Lrp_C"/>
</dbReference>
<comment type="caution">
    <text evidence="5">The sequence shown here is derived from an EMBL/GenBank/DDBJ whole genome shotgun (WGS) entry which is preliminary data.</text>
</comment>
<dbReference type="Proteomes" id="UP000325723">
    <property type="component" value="Unassembled WGS sequence"/>
</dbReference>
<gene>
    <name evidence="5" type="ORF">PS900_04942</name>
</gene>
<dbReference type="InterPro" id="IPR036388">
    <property type="entry name" value="WH-like_DNA-bd_sf"/>
</dbReference>
<dbReference type="Gene3D" id="1.10.10.10">
    <property type="entry name" value="Winged helix-like DNA-binding domain superfamily/Winged helix DNA-binding domain"/>
    <property type="match status" value="1"/>
</dbReference>
<sequence>MVESSNDVQGKPSKLLKLDARDRKLLAFLAEDASQSYAALGEKLNLSAPAVHERVKRLKNDGVITGTIAKLDSSKIGRPLLAFIHVNTSSWAVTRSILSLKALPDIEEIHTVAGDSAMLLKVRTQDTRSLEGVLEVIHSIDGFTGTRSYIVLTPHLERGPSPVLSE</sequence>
<dbReference type="SUPFAM" id="SSF46785">
    <property type="entry name" value="Winged helix' DNA-binding domain"/>
    <property type="match status" value="1"/>
</dbReference>
<dbReference type="InterPro" id="IPR011008">
    <property type="entry name" value="Dimeric_a/b-barrel"/>
</dbReference>
<keyword evidence="3" id="KW-0804">Transcription</keyword>
<dbReference type="PANTHER" id="PTHR30154:SF53">
    <property type="entry name" value="HTH-TYPE TRANSCRIPTIONAL REGULATOR LRPC"/>
    <property type="match status" value="1"/>
</dbReference>
<dbReference type="Gene3D" id="3.30.70.920">
    <property type="match status" value="1"/>
</dbReference>
<dbReference type="EMBL" id="CABVIE010000019">
    <property type="protein sequence ID" value="VVP42477.1"/>
    <property type="molecule type" value="Genomic_DNA"/>
</dbReference>
<evidence type="ECO:0000256" key="2">
    <source>
        <dbReference type="ARBA" id="ARBA00023125"/>
    </source>
</evidence>
<dbReference type="RefSeq" id="WP_150759104.1">
    <property type="nucleotide sequence ID" value="NZ_CABVIE010000019.1"/>
</dbReference>
<dbReference type="SMART" id="SM00344">
    <property type="entry name" value="HTH_ASNC"/>
    <property type="match status" value="1"/>
</dbReference>
<proteinExistence type="predicted"/>
<dbReference type="SUPFAM" id="SSF54909">
    <property type="entry name" value="Dimeric alpha+beta barrel"/>
    <property type="match status" value="1"/>
</dbReference>
<dbReference type="AlphaFoldDB" id="A0A8H2NWC3"/>
<name>A0A8H2NWC3_PSEFL</name>
<protein>
    <recommendedName>
        <fullName evidence="4">HTH asnC-type domain-containing protein</fullName>
    </recommendedName>
</protein>
<dbReference type="InterPro" id="IPR036390">
    <property type="entry name" value="WH_DNA-bd_sf"/>
</dbReference>
<dbReference type="Pfam" id="PF01037">
    <property type="entry name" value="AsnC_trans_reg"/>
    <property type="match status" value="1"/>
</dbReference>
<dbReference type="InterPro" id="IPR019888">
    <property type="entry name" value="Tscrpt_reg_AsnC-like"/>
</dbReference>
<evidence type="ECO:0000313" key="6">
    <source>
        <dbReference type="Proteomes" id="UP000325723"/>
    </source>
</evidence>
<evidence type="ECO:0000259" key="4">
    <source>
        <dbReference type="PROSITE" id="PS50956"/>
    </source>
</evidence>
<keyword evidence="2" id="KW-0238">DNA-binding</keyword>
<dbReference type="PROSITE" id="PS00519">
    <property type="entry name" value="HTH_ASNC_1"/>
    <property type="match status" value="1"/>
</dbReference>
<organism evidence="5 6">
    <name type="scientific">Pseudomonas fluorescens</name>
    <dbReference type="NCBI Taxonomy" id="294"/>
    <lineage>
        <taxon>Bacteria</taxon>
        <taxon>Pseudomonadati</taxon>
        <taxon>Pseudomonadota</taxon>
        <taxon>Gammaproteobacteria</taxon>
        <taxon>Pseudomonadales</taxon>
        <taxon>Pseudomonadaceae</taxon>
        <taxon>Pseudomonas</taxon>
    </lineage>
</organism>
<dbReference type="Pfam" id="PF13404">
    <property type="entry name" value="HTH_AsnC-type"/>
    <property type="match status" value="1"/>
</dbReference>
<accession>A0A8H2NWC3</accession>
<reference evidence="5 6" key="1">
    <citation type="submission" date="2019-09" db="EMBL/GenBank/DDBJ databases">
        <authorList>
            <person name="Chandra G."/>
            <person name="Truman W A."/>
        </authorList>
    </citation>
    <scope>NUCLEOTIDE SEQUENCE [LARGE SCALE GENOMIC DNA]</scope>
    <source>
        <strain evidence="5">PS900</strain>
    </source>
</reference>
<dbReference type="PRINTS" id="PR00033">
    <property type="entry name" value="HTHASNC"/>
</dbReference>
<dbReference type="PROSITE" id="PS50956">
    <property type="entry name" value="HTH_ASNC_2"/>
    <property type="match status" value="1"/>
</dbReference>
<dbReference type="InterPro" id="IPR000485">
    <property type="entry name" value="AsnC-type_HTH_dom"/>
</dbReference>
<dbReference type="GO" id="GO:0043200">
    <property type="term" value="P:response to amino acid"/>
    <property type="evidence" value="ECO:0007669"/>
    <property type="project" value="TreeGrafter"/>
</dbReference>
<dbReference type="GO" id="GO:0043565">
    <property type="term" value="F:sequence-specific DNA binding"/>
    <property type="evidence" value="ECO:0007669"/>
    <property type="project" value="InterPro"/>
</dbReference>
<dbReference type="GO" id="GO:0005829">
    <property type="term" value="C:cytosol"/>
    <property type="evidence" value="ECO:0007669"/>
    <property type="project" value="TreeGrafter"/>
</dbReference>
<evidence type="ECO:0000313" key="5">
    <source>
        <dbReference type="EMBL" id="VVP42477.1"/>
    </source>
</evidence>